<name>A0A5B6TNC9_9BACT</name>
<protein>
    <submittedName>
        <fullName evidence="2">VOC family protein</fullName>
    </submittedName>
</protein>
<dbReference type="Gene3D" id="3.10.180.10">
    <property type="entry name" value="2,3-Dihydroxybiphenyl 1,2-Dioxygenase, domain 1"/>
    <property type="match status" value="1"/>
</dbReference>
<dbReference type="SUPFAM" id="SSF54593">
    <property type="entry name" value="Glyoxalase/Bleomycin resistance protein/Dihydroxybiphenyl dioxygenase"/>
    <property type="match status" value="1"/>
</dbReference>
<reference evidence="2 3" key="1">
    <citation type="submission" date="2019-07" db="EMBL/GenBank/DDBJ databases">
        <title>Rufibacter sp. nov., isolated from lake sediment.</title>
        <authorList>
            <person name="Qu J.-H."/>
        </authorList>
    </citation>
    <scope>NUCLEOTIDE SEQUENCE [LARGE SCALE GENOMIC DNA]</scope>
    <source>
        <strain evidence="2 3">NBS58-1</strain>
    </source>
</reference>
<dbReference type="CDD" id="cd06588">
    <property type="entry name" value="PhnB_like"/>
    <property type="match status" value="1"/>
</dbReference>
<dbReference type="PANTHER" id="PTHR33990">
    <property type="entry name" value="PROTEIN YJDN-RELATED"/>
    <property type="match status" value="1"/>
</dbReference>
<dbReference type="InterPro" id="IPR004360">
    <property type="entry name" value="Glyas_Fos-R_dOase_dom"/>
</dbReference>
<accession>A0A5B6TNC9</accession>
<dbReference type="EMBL" id="VKKY01000002">
    <property type="protein sequence ID" value="KAA3437873.1"/>
    <property type="molecule type" value="Genomic_DNA"/>
</dbReference>
<dbReference type="RefSeq" id="WP_149090936.1">
    <property type="nucleotide sequence ID" value="NZ_VKKY01000002.1"/>
</dbReference>
<dbReference type="AlphaFoldDB" id="A0A5B6TNC9"/>
<evidence type="ECO:0000259" key="1">
    <source>
        <dbReference type="Pfam" id="PF00903"/>
    </source>
</evidence>
<organism evidence="2 3">
    <name type="scientific">Rufibacter hautae</name>
    <dbReference type="NCBI Taxonomy" id="2595005"/>
    <lineage>
        <taxon>Bacteria</taxon>
        <taxon>Pseudomonadati</taxon>
        <taxon>Bacteroidota</taxon>
        <taxon>Cytophagia</taxon>
        <taxon>Cytophagales</taxon>
        <taxon>Hymenobacteraceae</taxon>
        <taxon>Rufibacter</taxon>
    </lineage>
</organism>
<dbReference type="InterPro" id="IPR029068">
    <property type="entry name" value="Glyas_Bleomycin-R_OHBP_Dase"/>
</dbReference>
<evidence type="ECO:0000313" key="3">
    <source>
        <dbReference type="Proteomes" id="UP000324133"/>
    </source>
</evidence>
<comment type="caution">
    <text evidence="2">The sequence shown here is derived from an EMBL/GenBank/DDBJ whole genome shotgun (WGS) entry which is preliminary data.</text>
</comment>
<dbReference type="PANTHER" id="PTHR33990:SF1">
    <property type="entry name" value="PROTEIN YJDN"/>
    <property type="match status" value="1"/>
</dbReference>
<dbReference type="InterPro" id="IPR028973">
    <property type="entry name" value="PhnB-like"/>
</dbReference>
<proteinExistence type="predicted"/>
<gene>
    <name evidence="2" type="ORF">FOA19_11345</name>
</gene>
<dbReference type="Proteomes" id="UP000324133">
    <property type="component" value="Unassembled WGS sequence"/>
</dbReference>
<dbReference type="Pfam" id="PF00903">
    <property type="entry name" value="Glyoxalase"/>
    <property type="match status" value="1"/>
</dbReference>
<evidence type="ECO:0000313" key="2">
    <source>
        <dbReference type="EMBL" id="KAA3437873.1"/>
    </source>
</evidence>
<keyword evidence="3" id="KW-1185">Reference proteome</keyword>
<sequence length="157" mass="17507">MVTLHPYLNFNGNTEEAFNFYKSVFGGEFLALQRFGDIPDAGRVPAHELNKIMHIALSIGEGTLLMGTDALESMGHSVTMGNNFHLSLDTSSVEEATTLFNALAQGGKVEVPFEKAFWGAYFGMLTDQFNIKWMVNHDLKKEEQEQVLKKEAETTTL</sequence>
<feature type="domain" description="Glyoxalase/fosfomycin resistance/dioxygenase" evidence="1">
    <location>
        <begin position="8"/>
        <end position="135"/>
    </location>
</feature>
<dbReference type="OrthoDB" id="9795306at2"/>